<name>A0A7C8DNJ8_9ARCH</name>
<dbReference type="Pfam" id="PF23960">
    <property type="entry name" value="DUF7289"/>
    <property type="match status" value="1"/>
</dbReference>
<evidence type="ECO:0000256" key="1">
    <source>
        <dbReference type="SAM" id="Phobius"/>
    </source>
</evidence>
<keyword evidence="1" id="KW-0812">Transmembrane</keyword>
<keyword evidence="1" id="KW-0472">Membrane</keyword>
<gene>
    <name evidence="2" type="ORF">EYQ16_04880</name>
</gene>
<keyword evidence="1" id="KW-1133">Transmembrane helix</keyword>
<evidence type="ECO:0000313" key="2">
    <source>
        <dbReference type="EMBL" id="HIG63831.1"/>
    </source>
</evidence>
<sequence>MKRQLLPRDEDGVSQVIGTILIMVMMVTIVGTMLAWGIPQIQNNEAWAQYATTRSNLLNLDADMDQVLLQGEGASRTSTVSLGSGSFTLKKAQEDMLLCWSTVSWAQLSARNVEAGATILRVEDLTETVATLTVTITYPNGTVWSGDTDGNRLGPLPPVVAGVTGTAAAANGTAIGEFRYYMQDVLSYKYRSTAGQFQMRLFNGAVLSHEPGGGYYFEDRPLVRGSGNVDALSIYLVSYNNSGSQMSSMTGPSNFDFSLRNQGGSDSGSIEAYSLRIVVDGDAQYATYGFFQSQWGFSRDLQNDEVYLTQTTSLDLRLMERTVHVSFGLR</sequence>
<dbReference type="Proteomes" id="UP000589516">
    <property type="component" value="Unassembled WGS sequence"/>
</dbReference>
<dbReference type="InterPro" id="IPR055713">
    <property type="entry name" value="DUF7289"/>
</dbReference>
<comment type="caution">
    <text evidence="2">The sequence shown here is derived from an EMBL/GenBank/DDBJ whole genome shotgun (WGS) entry which is preliminary data.</text>
</comment>
<feature type="transmembrane region" description="Helical" evidence="1">
    <location>
        <begin position="12"/>
        <end position="36"/>
    </location>
</feature>
<protein>
    <submittedName>
        <fullName evidence="2">Uncharacterized protein</fullName>
    </submittedName>
</protein>
<evidence type="ECO:0000313" key="3">
    <source>
        <dbReference type="Proteomes" id="UP000589516"/>
    </source>
</evidence>
<reference evidence="3" key="1">
    <citation type="journal article" date="2019" name="bioRxiv">
        <title>Genome diversification in globally distributed novel marine Proteobacteria is linked to environmental adaptation.</title>
        <authorList>
            <person name="Zhou Z."/>
            <person name="Tran P.Q."/>
            <person name="Kieft K."/>
            <person name="Anantharaman K."/>
        </authorList>
    </citation>
    <scope>NUCLEOTIDE SEQUENCE [LARGE SCALE GENOMIC DNA]</scope>
</reference>
<accession>A0A7C8DNJ8</accession>
<dbReference type="EMBL" id="DUAV01000031">
    <property type="protein sequence ID" value="HIG63831.1"/>
    <property type="molecule type" value="Genomic_DNA"/>
</dbReference>
<proteinExistence type="predicted"/>
<dbReference type="AlphaFoldDB" id="A0A7C8DNJ8"/>
<organism evidence="2 3">
    <name type="scientific">Marine Group III euryarchaeote</name>
    <dbReference type="NCBI Taxonomy" id="2173149"/>
    <lineage>
        <taxon>Archaea</taxon>
        <taxon>Methanobacteriati</taxon>
        <taxon>Thermoplasmatota</taxon>
        <taxon>Thermoplasmata</taxon>
        <taxon>Candidatus Thermoprofundales</taxon>
    </lineage>
</organism>